<evidence type="ECO:0000256" key="1">
    <source>
        <dbReference type="ARBA" id="ARBA00009667"/>
    </source>
</evidence>
<dbReference type="GO" id="GO:0003949">
    <property type="term" value="F:1-(5-phosphoribosyl)-5-[(5-phosphoribosylamino)methylideneamino]imidazole-4-carboxamide isomerase activity"/>
    <property type="evidence" value="ECO:0007669"/>
    <property type="project" value="UniProtKB-EC"/>
</dbReference>
<accession>A0A379TBP7</accession>
<dbReference type="PANTHER" id="PTHR43090">
    <property type="entry name" value="1-(5-PHOSPHORIBOSYL)-5-[(5-PHOSPHORIBOSYLAMINO)METHYLIDENEAMINO] IMIDAZOLE-4-CARBOXAMIDE ISOMERASE"/>
    <property type="match status" value="1"/>
</dbReference>
<dbReference type="InterPro" id="IPR013785">
    <property type="entry name" value="Aldolase_TIM"/>
</dbReference>
<name>A0A379TBP7_SALER</name>
<dbReference type="Proteomes" id="UP000254741">
    <property type="component" value="Unassembled WGS sequence"/>
</dbReference>
<evidence type="ECO:0000256" key="5">
    <source>
        <dbReference type="RuleBase" id="RU003657"/>
    </source>
</evidence>
<dbReference type="EC" id="5.3.1.16" evidence="6"/>
<keyword evidence="6" id="KW-0413">Isomerase</keyword>
<dbReference type="InterPro" id="IPR044524">
    <property type="entry name" value="Isoase_HisA-like"/>
</dbReference>
<dbReference type="AlphaFoldDB" id="A0A379TBP7"/>
<evidence type="ECO:0000256" key="3">
    <source>
        <dbReference type="ARBA" id="ARBA00023102"/>
    </source>
</evidence>
<evidence type="ECO:0000313" key="6">
    <source>
        <dbReference type="EMBL" id="SUG47065.1"/>
    </source>
</evidence>
<dbReference type="PANTHER" id="PTHR43090:SF2">
    <property type="entry name" value="1-(5-PHOSPHORIBOSYL)-5-[(5-PHOSPHORIBOSYLAMINO)METHYLIDENEAMINO] IMIDAZOLE-4-CARBOXAMIDE ISOMERASE"/>
    <property type="match status" value="1"/>
</dbReference>
<comment type="similarity">
    <text evidence="1 5">Belongs to the HisA/HisF family.</text>
</comment>
<dbReference type="GO" id="GO:0000105">
    <property type="term" value="P:L-histidine biosynthetic process"/>
    <property type="evidence" value="ECO:0007669"/>
    <property type="project" value="UniProtKB-KW"/>
</dbReference>
<dbReference type="GO" id="GO:0005737">
    <property type="term" value="C:cytoplasm"/>
    <property type="evidence" value="ECO:0007669"/>
    <property type="project" value="TreeGrafter"/>
</dbReference>
<evidence type="ECO:0000313" key="7">
    <source>
        <dbReference type="Proteomes" id="UP000254741"/>
    </source>
</evidence>
<evidence type="ECO:0000256" key="4">
    <source>
        <dbReference type="ARBA" id="ARBA00029440"/>
    </source>
</evidence>
<evidence type="ECO:0000256" key="2">
    <source>
        <dbReference type="ARBA" id="ARBA00022605"/>
    </source>
</evidence>
<dbReference type="GO" id="GO:0000162">
    <property type="term" value="P:L-tryptophan biosynthetic process"/>
    <property type="evidence" value="ECO:0007669"/>
    <property type="project" value="TreeGrafter"/>
</dbReference>
<sequence length="98" mass="10229">MLHLVDLTGAKDPANRQISLIKTLVAGVNVPVQVGGGVRTEEDVAALLEAGVARVVVGSTAVKSPEVVKGWFERFRRAGVGTGAGRSHRRTRQQTGGG</sequence>
<proteinExistence type="inferred from homology"/>
<dbReference type="InterPro" id="IPR006062">
    <property type="entry name" value="His_biosynth"/>
</dbReference>
<keyword evidence="3 5" id="KW-0368">Histidine biosynthesis</keyword>
<reference evidence="6 7" key="1">
    <citation type="submission" date="2018-06" db="EMBL/GenBank/DDBJ databases">
        <authorList>
            <consortium name="Pathogen Informatics"/>
            <person name="Doyle S."/>
        </authorList>
    </citation>
    <scope>NUCLEOTIDE SEQUENCE [LARGE SCALE GENOMIC DNA]</scope>
    <source>
        <strain evidence="6 7">NCTC8297</strain>
    </source>
</reference>
<dbReference type="Gene3D" id="3.20.20.70">
    <property type="entry name" value="Aldolase class I"/>
    <property type="match status" value="1"/>
</dbReference>
<dbReference type="Pfam" id="PF00977">
    <property type="entry name" value="His_biosynth"/>
    <property type="match status" value="1"/>
</dbReference>
<organism evidence="6 7">
    <name type="scientific">Salmonella enterica subsp. arizonae</name>
    <dbReference type="NCBI Taxonomy" id="59203"/>
    <lineage>
        <taxon>Bacteria</taxon>
        <taxon>Pseudomonadati</taxon>
        <taxon>Pseudomonadota</taxon>
        <taxon>Gammaproteobacteria</taxon>
        <taxon>Enterobacterales</taxon>
        <taxon>Enterobacteriaceae</taxon>
        <taxon>Salmonella</taxon>
    </lineage>
</organism>
<comment type="pathway">
    <text evidence="4">Amino-acid biosynthesis.</text>
</comment>
<keyword evidence="2 5" id="KW-0028">Amino-acid biosynthesis</keyword>
<dbReference type="EMBL" id="UGXG01000002">
    <property type="protein sequence ID" value="SUG47065.1"/>
    <property type="molecule type" value="Genomic_DNA"/>
</dbReference>
<dbReference type="SUPFAM" id="SSF51366">
    <property type="entry name" value="Ribulose-phoshate binding barrel"/>
    <property type="match status" value="1"/>
</dbReference>
<gene>
    <name evidence="6" type="primary">hisA_2</name>
    <name evidence="6" type="ORF">NCTC8297_02309</name>
</gene>
<dbReference type="InterPro" id="IPR011060">
    <property type="entry name" value="RibuloseP-bd_barrel"/>
</dbReference>
<protein>
    <submittedName>
        <fullName evidence="6">Phosphoribosylformimino-5-aminoimidazole carboxamide ribotide isomerase</fullName>
        <ecNumber evidence="6">5.3.1.16</ecNumber>
    </submittedName>
</protein>